<dbReference type="RefSeq" id="WP_380227833.1">
    <property type="nucleotide sequence ID" value="NZ_JBHSOF010000036.1"/>
</dbReference>
<comment type="caution">
    <text evidence="1">The sequence shown here is derived from an EMBL/GenBank/DDBJ whole genome shotgun (WGS) entry which is preliminary data.</text>
</comment>
<evidence type="ECO:0000313" key="1">
    <source>
        <dbReference type="EMBL" id="MFC5666160.1"/>
    </source>
</evidence>
<accession>A0ABW0XCX5</accession>
<evidence type="ECO:0000313" key="2">
    <source>
        <dbReference type="Proteomes" id="UP001595975"/>
    </source>
</evidence>
<dbReference type="EMBL" id="JBHSOF010000036">
    <property type="protein sequence ID" value="MFC5666160.1"/>
    <property type="molecule type" value="Genomic_DNA"/>
</dbReference>
<organism evidence="1 2">
    <name type="scientific">Kitasatospora misakiensis</name>
    <dbReference type="NCBI Taxonomy" id="67330"/>
    <lineage>
        <taxon>Bacteria</taxon>
        <taxon>Bacillati</taxon>
        <taxon>Actinomycetota</taxon>
        <taxon>Actinomycetes</taxon>
        <taxon>Kitasatosporales</taxon>
        <taxon>Streptomycetaceae</taxon>
        <taxon>Kitasatospora</taxon>
    </lineage>
</organism>
<proteinExistence type="predicted"/>
<gene>
    <name evidence="1" type="ORF">ACFP3U_24695</name>
</gene>
<protein>
    <submittedName>
        <fullName evidence="1">Uncharacterized protein</fullName>
    </submittedName>
</protein>
<keyword evidence="2" id="KW-1185">Reference proteome</keyword>
<reference evidence="2" key="1">
    <citation type="journal article" date="2019" name="Int. J. Syst. Evol. Microbiol.">
        <title>The Global Catalogue of Microorganisms (GCM) 10K type strain sequencing project: providing services to taxonomists for standard genome sequencing and annotation.</title>
        <authorList>
            <consortium name="The Broad Institute Genomics Platform"/>
            <consortium name="The Broad Institute Genome Sequencing Center for Infectious Disease"/>
            <person name="Wu L."/>
            <person name="Ma J."/>
        </authorList>
    </citation>
    <scope>NUCLEOTIDE SEQUENCE [LARGE SCALE GENOMIC DNA]</scope>
    <source>
        <strain evidence="2">CGMCC 4.1437</strain>
    </source>
</reference>
<name>A0ABW0XCX5_9ACTN</name>
<dbReference type="Proteomes" id="UP001595975">
    <property type="component" value="Unassembled WGS sequence"/>
</dbReference>
<sequence length="135" mass="14620">MADPHTPYFEDLLAALGDNADRTESFAQYCNDDGEQMLAEIFIQLDNDRADAAGHPHGLGLFWNQTVGWLWMRATSDGRYSNEQPLVLALIATPASIAAAVHALLTGRAAELPLRGEDAPAAAYPALQELIRATD</sequence>